<dbReference type="OrthoDB" id="3695636at2"/>
<gene>
    <name evidence="2" type="ORF">EV650_3081</name>
</gene>
<dbReference type="RefSeq" id="WP_134119410.1">
    <property type="nucleotide sequence ID" value="NZ_SODF01000001.1"/>
</dbReference>
<organism evidence="2 3">
    <name type="scientific">Kribbella kalugense</name>
    <dbReference type="NCBI Taxonomy" id="2512221"/>
    <lineage>
        <taxon>Bacteria</taxon>
        <taxon>Bacillati</taxon>
        <taxon>Actinomycetota</taxon>
        <taxon>Actinomycetes</taxon>
        <taxon>Propionibacteriales</taxon>
        <taxon>Kribbellaceae</taxon>
        <taxon>Kribbella</taxon>
    </lineage>
</organism>
<name>A0A4R8A144_9ACTN</name>
<sequence>MTSSDALRTARCWLTRLPVRPEHLDDVLAGLGSLAATDDVRSMDVVTVYLDRDDPNSLWLHEVHGLPSDDVREFGDDDITRMLAAVPTQEGLRPVRETYPGRNLDGPVHAGSVVILARLTALPGQRDRALEALEPFMLVADDEPGTEIFTVYESLDEPDVIWMHEVYADDTAFRIHAASPQHKTLRESEVLTGGPTLSSVLAGRPKNWRLTPQLQRRCGEPVRWFGGD</sequence>
<dbReference type="InterPro" id="IPR011008">
    <property type="entry name" value="Dimeric_a/b-barrel"/>
</dbReference>
<comment type="caution">
    <text evidence="2">The sequence shown here is derived from an EMBL/GenBank/DDBJ whole genome shotgun (WGS) entry which is preliminary data.</text>
</comment>
<dbReference type="AlphaFoldDB" id="A0A4R8A144"/>
<dbReference type="Proteomes" id="UP000295447">
    <property type="component" value="Unassembled WGS sequence"/>
</dbReference>
<accession>A0A4R8A144</accession>
<dbReference type="PROSITE" id="PS51725">
    <property type="entry name" value="ABM"/>
    <property type="match status" value="1"/>
</dbReference>
<keyword evidence="2" id="KW-0560">Oxidoreductase</keyword>
<dbReference type="EMBL" id="SODF01000001">
    <property type="protein sequence ID" value="TDW24213.1"/>
    <property type="molecule type" value="Genomic_DNA"/>
</dbReference>
<evidence type="ECO:0000313" key="2">
    <source>
        <dbReference type="EMBL" id="TDW24213.1"/>
    </source>
</evidence>
<dbReference type="GO" id="GO:0004497">
    <property type="term" value="F:monooxygenase activity"/>
    <property type="evidence" value="ECO:0007669"/>
    <property type="project" value="UniProtKB-KW"/>
</dbReference>
<dbReference type="SUPFAM" id="SSF54909">
    <property type="entry name" value="Dimeric alpha+beta barrel"/>
    <property type="match status" value="1"/>
</dbReference>
<dbReference type="Gene3D" id="3.30.70.100">
    <property type="match status" value="1"/>
</dbReference>
<keyword evidence="2" id="KW-0503">Monooxygenase</keyword>
<feature type="domain" description="ABM" evidence="1">
    <location>
        <begin position="113"/>
        <end position="201"/>
    </location>
</feature>
<evidence type="ECO:0000313" key="3">
    <source>
        <dbReference type="Proteomes" id="UP000295447"/>
    </source>
</evidence>
<keyword evidence="3" id="KW-1185">Reference proteome</keyword>
<protein>
    <submittedName>
        <fullName evidence="2">Quinol monooxygenase YgiN</fullName>
    </submittedName>
</protein>
<dbReference type="InterPro" id="IPR007138">
    <property type="entry name" value="ABM_dom"/>
</dbReference>
<dbReference type="Pfam" id="PF03992">
    <property type="entry name" value="ABM"/>
    <property type="match status" value="1"/>
</dbReference>
<evidence type="ECO:0000259" key="1">
    <source>
        <dbReference type="PROSITE" id="PS51725"/>
    </source>
</evidence>
<proteinExistence type="predicted"/>
<reference evidence="2 3" key="1">
    <citation type="submission" date="2019-03" db="EMBL/GenBank/DDBJ databases">
        <title>Genomic Encyclopedia of Type Strains, Phase III (KMG-III): the genomes of soil and plant-associated and newly described type strains.</title>
        <authorList>
            <person name="Whitman W."/>
        </authorList>
    </citation>
    <scope>NUCLEOTIDE SEQUENCE [LARGE SCALE GENOMIC DNA]</scope>
    <source>
        <strain evidence="2 3">VKM Ac-2570</strain>
    </source>
</reference>